<protein>
    <submittedName>
        <fullName evidence="2">Glycoside hydrolase</fullName>
    </submittedName>
</protein>
<keyword evidence="3" id="KW-1185">Reference proteome</keyword>
<feature type="domain" description="Glycoside hydrolase family 38 N-terminal" evidence="1">
    <location>
        <begin position="10"/>
        <end position="309"/>
    </location>
</feature>
<comment type="caution">
    <text evidence="2">The sequence shown here is derived from an EMBL/GenBank/DDBJ whole genome shotgun (WGS) entry which is preliminary data.</text>
</comment>
<evidence type="ECO:0000259" key="1">
    <source>
        <dbReference type="Pfam" id="PF01074"/>
    </source>
</evidence>
<accession>A0ABW3HL60</accession>
<dbReference type="Pfam" id="PF01074">
    <property type="entry name" value="Glyco_hydro_38N"/>
    <property type="match status" value="1"/>
</dbReference>
<dbReference type="Gene3D" id="3.20.110.10">
    <property type="entry name" value="Glycoside hydrolase 38, N terminal domain"/>
    <property type="match status" value="1"/>
</dbReference>
<sequence length="820" mass="93416">MTQVKKPWTLYAIHHSHTDVGYTERQEKIQQYHVDFIRQALAIFQEIESGRRPEWKGFRWVCETFWPIESFLERATEQEREAFAGAVRRGDIGLSGTYLNMSELTGKELLESMIARVRDYGESIGVPVESAMTADITGFGWGYGDVLHSAGIRNAITCIHTHHSMYPLWKKQQPFWWELPSGEKLLVWNGEHYVFGNDLGLMPGLGGSYTIKDEFVIDTAQGVTFDMAEVRIPRYVKRLQEDGYPFPFAPVMLSGLPTDNGSPNAQLMDFVNEWNGKHGEDIRIQPVTLDEFFAVVREHAERHPEDIPVHRGDWPDWWTDGVGSTPKHVQVFREAQRVYQKVRRLDPQGEIISQDRIKQMEYELTLFAEHTWGYHSSVTEPWNPFVQELGLRKEAFAANASTLAHRALYDILEARGDALLAPNRPMRFKLHNPHGYAQEDCAHLIMEFWHHDLIKEGFEVRDETSGESYEAQLRIAPRGVIISVPVRLEAGEEKVIAIKPVKAERSNTAYRNDYVGSDRMMDIDVPQPKGIDSWKVTSTYIDTPYVRIDWRKGEGITSWYDKKDGKQLLREDRLHQAFTPVYDVTRAPKVQDMYEVRRKMGRNRKGPDADISVGVLTGAEVIMQGDVYGTVQLTYEVNGCSHYSLLVTAYADRPRVDVAVRMHKDSVWDPENLYISIPFGGPQSTEGTELWIDKVNALVRPRVDQLPGSLADYYCIGEGAAYVGNGTGVAIAMPDTPLIQLGSLQHGYRLLNGDERLEKEPAHLYSWAMNNYWETNFAATLGGFYEFRYLVAWGDGAATPEAALEACRSMNAGILAWRVR</sequence>
<evidence type="ECO:0000313" key="3">
    <source>
        <dbReference type="Proteomes" id="UP001596989"/>
    </source>
</evidence>
<name>A0ABW3HL60_9BACL</name>
<dbReference type="InterPro" id="IPR027291">
    <property type="entry name" value="Glyco_hydro_38_N_sf"/>
</dbReference>
<keyword evidence="2" id="KW-0378">Hydrolase</keyword>
<gene>
    <name evidence="2" type="ORF">ACFQ2I_01940</name>
</gene>
<dbReference type="CDD" id="cd10791">
    <property type="entry name" value="GH38N_AMII_like_1"/>
    <property type="match status" value="1"/>
</dbReference>
<organism evidence="2 3">
    <name type="scientific">Paenibacillus chungangensis</name>
    <dbReference type="NCBI Taxonomy" id="696535"/>
    <lineage>
        <taxon>Bacteria</taxon>
        <taxon>Bacillati</taxon>
        <taxon>Bacillota</taxon>
        <taxon>Bacilli</taxon>
        <taxon>Bacillales</taxon>
        <taxon>Paenibacillaceae</taxon>
        <taxon>Paenibacillus</taxon>
    </lineage>
</organism>
<dbReference type="EMBL" id="JBHTJZ010000004">
    <property type="protein sequence ID" value="MFD0958144.1"/>
    <property type="molecule type" value="Genomic_DNA"/>
</dbReference>
<dbReference type="Proteomes" id="UP001596989">
    <property type="component" value="Unassembled WGS sequence"/>
</dbReference>
<dbReference type="SUPFAM" id="SSF88713">
    <property type="entry name" value="Glycoside hydrolase/deacetylase"/>
    <property type="match status" value="1"/>
</dbReference>
<dbReference type="GO" id="GO:0016787">
    <property type="term" value="F:hydrolase activity"/>
    <property type="evidence" value="ECO:0007669"/>
    <property type="project" value="UniProtKB-KW"/>
</dbReference>
<proteinExistence type="predicted"/>
<dbReference type="InterPro" id="IPR000602">
    <property type="entry name" value="Glyco_hydro_38_N"/>
</dbReference>
<dbReference type="RefSeq" id="WP_377561791.1">
    <property type="nucleotide sequence ID" value="NZ_JBHTJZ010000004.1"/>
</dbReference>
<reference evidence="3" key="1">
    <citation type="journal article" date="2019" name="Int. J. Syst. Evol. Microbiol.">
        <title>The Global Catalogue of Microorganisms (GCM) 10K type strain sequencing project: providing services to taxonomists for standard genome sequencing and annotation.</title>
        <authorList>
            <consortium name="The Broad Institute Genomics Platform"/>
            <consortium name="The Broad Institute Genome Sequencing Center for Infectious Disease"/>
            <person name="Wu L."/>
            <person name="Ma J."/>
        </authorList>
    </citation>
    <scope>NUCLEOTIDE SEQUENCE [LARGE SCALE GENOMIC DNA]</scope>
    <source>
        <strain evidence="3">CCUG 59129</strain>
    </source>
</reference>
<evidence type="ECO:0000313" key="2">
    <source>
        <dbReference type="EMBL" id="MFD0958144.1"/>
    </source>
</evidence>
<dbReference type="InterPro" id="IPR011330">
    <property type="entry name" value="Glyco_hydro/deAcase_b/a-brl"/>
</dbReference>